<gene>
    <name evidence="1" type="primary">Acey_s0128.g1429</name>
    <name evidence="1" type="ORF">Y032_0128g1429</name>
</gene>
<dbReference type="OrthoDB" id="419734at2759"/>
<organism evidence="1 2">
    <name type="scientific">Ancylostoma ceylanicum</name>
    <dbReference type="NCBI Taxonomy" id="53326"/>
    <lineage>
        <taxon>Eukaryota</taxon>
        <taxon>Metazoa</taxon>
        <taxon>Ecdysozoa</taxon>
        <taxon>Nematoda</taxon>
        <taxon>Chromadorea</taxon>
        <taxon>Rhabditida</taxon>
        <taxon>Rhabditina</taxon>
        <taxon>Rhabditomorpha</taxon>
        <taxon>Strongyloidea</taxon>
        <taxon>Ancylostomatidae</taxon>
        <taxon>Ancylostomatinae</taxon>
        <taxon>Ancylostoma</taxon>
    </lineage>
</organism>
<evidence type="ECO:0000313" key="1">
    <source>
        <dbReference type="EMBL" id="EYB98761.1"/>
    </source>
</evidence>
<protein>
    <submittedName>
        <fullName evidence="1">Uncharacterized protein</fullName>
    </submittedName>
</protein>
<dbReference type="AlphaFoldDB" id="A0A016T7Y3"/>
<comment type="caution">
    <text evidence="1">The sequence shown here is derived from an EMBL/GenBank/DDBJ whole genome shotgun (WGS) entry which is preliminary data.</text>
</comment>
<proteinExistence type="predicted"/>
<evidence type="ECO:0000313" key="2">
    <source>
        <dbReference type="Proteomes" id="UP000024635"/>
    </source>
</evidence>
<name>A0A016T7Y3_9BILA</name>
<dbReference type="Proteomes" id="UP000024635">
    <property type="component" value="Unassembled WGS sequence"/>
</dbReference>
<accession>A0A016T7Y3</accession>
<sequence>MSLRNRHAVGRRLRTVSSYVEKMGVRAYGGAGEDMPSGVLQYAERECDNHFSPNYRFIDLVDFLPLLLRSR</sequence>
<reference evidence="2" key="1">
    <citation type="journal article" date="2015" name="Nat. Genet.">
        <title>The genome and transcriptome of the zoonotic hookworm Ancylostoma ceylanicum identify infection-specific gene families.</title>
        <authorList>
            <person name="Schwarz E.M."/>
            <person name="Hu Y."/>
            <person name="Antoshechkin I."/>
            <person name="Miller M.M."/>
            <person name="Sternberg P.W."/>
            <person name="Aroian R.V."/>
        </authorList>
    </citation>
    <scope>NUCLEOTIDE SEQUENCE</scope>
    <source>
        <strain evidence="2">HY135</strain>
    </source>
</reference>
<keyword evidence="2" id="KW-1185">Reference proteome</keyword>
<dbReference type="EMBL" id="JARK01001464">
    <property type="protein sequence ID" value="EYB98761.1"/>
    <property type="molecule type" value="Genomic_DNA"/>
</dbReference>